<dbReference type="Proteomes" id="UP000554235">
    <property type="component" value="Unassembled WGS sequence"/>
</dbReference>
<proteinExistence type="predicted"/>
<evidence type="ECO:0000313" key="2">
    <source>
        <dbReference type="Proteomes" id="UP000554235"/>
    </source>
</evidence>
<name>A0A8H4PBI0_9HYPO</name>
<keyword evidence="2" id="KW-1185">Reference proteome</keyword>
<protein>
    <submittedName>
        <fullName evidence="1">Uncharacterized protein</fullName>
    </submittedName>
</protein>
<dbReference type="AlphaFoldDB" id="A0A8H4PBI0"/>
<gene>
    <name evidence="1" type="ORF">FALBO_3607</name>
</gene>
<dbReference type="EMBL" id="JAADYS010000468">
    <property type="protein sequence ID" value="KAF4469484.1"/>
    <property type="molecule type" value="Genomic_DNA"/>
</dbReference>
<comment type="caution">
    <text evidence="1">The sequence shown here is derived from an EMBL/GenBank/DDBJ whole genome shotgun (WGS) entry which is preliminary data.</text>
</comment>
<sequence length="99" mass="10717">MPSFMVDQALGYIVETSPWDNWPTKSTMHLANMGHKGLVPIVLPREETGVFASLSKLHDEQLAVLTGVGGRMDALCAAGARWLALERLEQANGRSLAAN</sequence>
<organism evidence="1 2">
    <name type="scientific">Fusarium albosuccineum</name>
    <dbReference type="NCBI Taxonomy" id="1237068"/>
    <lineage>
        <taxon>Eukaryota</taxon>
        <taxon>Fungi</taxon>
        <taxon>Dikarya</taxon>
        <taxon>Ascomycota</taxon>
        <taxon>Pezizomycotina</taxon>
        <taxon>Sordariomycetes</taxon>
        <taxon>Hypocreomycetidae</taxon>
        <taxon>Hypocreales</taxon>
        <taxon>Nectriaceae</taxon>
        <taxon>Fusarium</taxon>
        <taxon>Fusarium decemcellulare species complex</taxon>
    </lineage>
</organism>
<accession>A0A8H4PBI0</accession>
<evidence type="ECO:0000313" key="1">
    <source>
        <dbReference type="EMBL" id="KAF4469484.1"/>
    </source>
</evidence>
<reference evidence="1 2" key="1">
    <citation type="submission" date="2020-01" db="EMBL/GenBank/DDBJ databases">
        <title>Identification and distribution of gene clusters putatively required for synthesis of sphingolipid metabolism inhibitors in phylogenetically diverse species of the filamentous fungus Fusarium.</title>
        <authorList>
            <person name="Kim H.-S."/>
            <person name="Busman M."/>
            <person name="Brown D.W."/>
            <person name="Divon H."/>
            <person name="Uhlig S."/>
            <person name="Proctor R.H."/>
        </authorList>
    </citation>
    <scope>NUCLEOTIDE SEQUENCE [LARGE SCALE GENOMIC DNA]</scope>
    <source>
        <strain evidence="1 2">NRRL 20459</strain>
    </source>
</reference>